<evidence type="ECO:0000313" key="2">
    <source>
        <dbReference type="EMBL" id="CAI5453876.1"/>
    </source>
</evidence>
<feature type="transmembrane region" description="Helical" evidence="1">
    <location>
        <begin position="6"/>
        <end position="23"/>
    </location>
</feature>
<gene>
    <name evidence="2" type="ORF">CAMP_LOCUS16513</name>
</gene>
<accession>A0A9P1IZF1</accession>
<dbReference type="AlphaFoldDB" id="A0A9P1IZF1"/>
<keyword evidence="3" id="KW-1185">Reference proteome</keyword>
<organism evidence="2 3">
    <name type="scientific">Caenorhabditis angaria</name>
    <dbReference type="NCBI Taxonomy" id="860376"/>
    <lineage>
        <taxon>Eukaryota</taxon>
        <taxon>Metazoa</taxon>
        <taxon>Ecdysozoa</taxon>
        <taxon>Nematoda</taxon>
        <taxon>Chromadorea</taxon>
        <taxon>Rhabditida</taxon>
        <taxon>Rhabditina</taxon>
        <taxon>Rhabditomorpha</taxon>
        <taxon>Rhabditoidea</taxon>
        <taxon>Rhabditidae</taxon>
        <taxon>Peloderinae</taxon>
        <taxon>Caenorhabditis</taxon>
    </lineage>
</organism>
<keyword evidence="1" id="KW-0472">Membrane</keyword>
<proteinExistence type="predicted"/>
<evidence type="ECO:0000256" key="1">
    <source>
        <dbReference type="SAM" id="Phobius"/>
    </source>
</evidence>
<sequence>MSSYTVLWLVYIVCMCLVSWIIYQRVTEQIRNYLHIEPVVRYCRLIHVQKPKSDEELERISENDEVIDFGFENCEEIIVGDYVNNITVDCC</sequence>
<dbReference type="EMBL" id="CANHGI010000006">
    <property type="protein sequence ID" value="CAI5453876.1"/>
    <property type="molecule type" value="Genomic_DNA"/>
</dbReference>
<evidence type="ECO:0000313" key="3">
    <source>
        <dbReference type="Proteomes" id="UP001152747"/>
    </source>
</evidence>
<keyword evidence="1" id="KW-0812">Transmembrane</keyword>
<comment type="caution">
    <text evidence="2">The sequence shown here is derived from an EMBL/GenBank/DDBJ whole genome shotgun (WGS) entry which is preliminary data.</text>
</comment>
<reference evidence="2" key="1">
    <citation type="submission" date="2022-11" db="EMBL/GenBank/DDBJ databases">
        <authorList>
            <person name="Kikuchi T."/>
        </authorList>
    </citation>
    <scope>NUCLEOTIDE SEQUENCE</scope>
    <source>
        <strain evidence="2">PS1010</strain>
    </source>
</reference>
<protein>
    <submittedName>
        <fullName evidence="2">Uncharacterized protein</fullName>
    </submittedName>
</protein>
<name>A0A9P1IZF1_9PELO</name>
<keyword evidence="1" id="KW-1133">Transmembrane helix</keyword>
<dbReference type="Proteomes" id="UP001152747">
    <property type="component" value="Unassembled WGS sequence"/>
</dbReference>